<name>A0ABU2JMH2_9ACTN</name>
<dbReference type="PROSITE" id="PS51186">
    <property type="entry name" value="GNAT"/>
    <property type="match status" value="1"/>
</dbReference>
<dbReference type="SUPFAM" id="SSF55729">
    <property type="entry name" value="Acyl-CoA N-acyltransferases (Nat)"/>
    <property type="match status" value="1"/>
</dbReference>
<dbReference type="Pfam" id="PF24553">
    <property type="entry name" value="Rv0428c_C"/>
    <property type="match status" value="1"/>
</dbReference>
<gene>
    <name evidence="2" type="ORF">RM844_03975</name>
</gene>
<dbReference type="CDD" id="cd04301">
    <property type="entry name" value="NAT_SF"/>
    <property type="match status" value="1"/>
</dbReference>
<feature type="domain" description="N-acetyltransferase" evidence="1">
    <location>
        <begin position="198"/>
        <end position="331"/>
    </location>
</feature>
<evidence type="ECO:0000259" key="1">
    <source>
        <dbReference type="PROSITE" id="PS51186"/>
    </source>
</evidence>
<dbReference type="EMBL" id="JAVREO010000002">
    <property type="protein sequence ID" value="MDT0265448.1"/>
    <property type="molecule type" value="Genomic_DNA"/>
</dbReference>
<evidence type="ECO:0000313" key="3">
    <source>
        <dbReference type="Proteomes" id="UP001183410"/>
    </source>
</evidence>
<dbReference type="Gene3D" id="3.40.630.30">
    <property type="match status" value="1"/>
</dbReference>
<evidence type="ECO:0000313" key="2">
    <source>
        <dbReference type="EMBL" id="MDT0265448.1"/>
    </source>
</evidence>
<accession>A0ABU2JMH2</accession>
<dbReference type="InterPro" id="IPR056935">
    <property type="entry name" value="Rv0428c-like_C"/>
</dbReference>
<dbReference type="InterPro" id="IPR000182">
    <property type="entry name" value="GNAT_dom"/>
</dbReference>
<comment type="caution">
    <text evidence="2">The sequence shown here is derived from an EMBL/GenBank/DDBJ whole genome shotgun (WGS) entry which is preliminary data.</text>
</comment>
<dbReference type="Proteomes" id="UP001183410">
    <property type="component" value="Unassembled WGS sequence"/>
</dbReference>
<sequence length="331" mass="34415">MGFPAKARLEVRITPADVGKRVSVRSETGDAGSGARFTDTVGVLTSWTAGVLSVTQRTGRTARLAESALVAGKVVPAGPARRRGIPAASVAELVAVAARGWPAPETARLGDWLLRAGAGWTRRANSAVPLGPDRPAPAAIVDWYTARGLPARLQLTTGAADTDEPLVAELDQLGWSADGFAIQLVGALAPLADRAPDPRVRVGRELTEAWLAANPSASRDPGTARRVLLGGPSVWFAEVPHEEPGGPPVALGRCVVDGRWAGFTAIEVAPEQRRRGLGTAVMAELARVALADGASAAHLQVTEENAAAGALYAGLGFAEHHRYHYRTAPAG</sequence>
<dbReference type="RefSeq" id="WP_311664779.1">
    <property type="nucleotide sequence ID" value="NZ_JAVREO010000002.1"/>
</dbReference>
<keyword evidence="3" id="KW-1185">Reference proteome</keyword>
<protein>
    <submittedName>
        <fullName evidence="2">GNAT family N-acetyltransferase</fullName>
    </submittedName>
</protein>
<proteinExistence type="predicted"/>
<dbReference type="InterPro" id="IPR016181">
    <property type="entry name" value="Acyl_CoA_acyltransferase"/>
</dbReference>
<reference evidence="3" key="1">
    <citation type="submission" date="2023-07" db="EMBL/GenBank/DDBJ databases">
        <title>30 novel species of actinomycetes from the DSMZ collection.</title>
        <authorList>
            <person name="Nouioui I."/>
        </authorList>
    </citation>
    <scope>NUCLEOTIDE SEQUENCE [LARGE SCALE GENOMIC DNA]</scope>
    <source>
        <strain evidence="3">DSM 44915</strain>
    </source>
</reference>
<organism evidence="2 3">
    <name type="scientific">Streptomyces chisholmiae</name>
    <dbReference type="NCBI Taxonomy" id="3075540"/>
    <lineage>
        <taxon>Bacteria</taxon>
        <taxon>Bacillati</taxon>
        <taxon>Actinomycetota</taxon>
        <taxon>Actinomycetes</taxon>
        <taxon>Kitasatosporales</taxon>
        <taxon>Streptomycetaceae</taxon>
        <taxon>Streptomyces</taxon>
    </lineage>
</organism>